<protein>
    <recommendedName>
        <fullName evidence="3">MICOS complex subunit</fullName>
    </recommendedName>
</protein>
<dbReference type="EMBL" id="QNGE01000313">
    <property type="protein sequence ID" value="KAA3680953.1"/>
    <property type="molecule type" value="Genomic_DNA"/>
</dbReference>
<organism evidence="1 2">
    <name type="scientific">Paragonimus westermani</name>
    <dbReference type="NCBI Taxonomy" id="34504"/>
    <lineage>
        <taxon>Eukaryota</taxon>
        <taxon>Metazoa</taxon>
        <taxon>Spiralia</taxon>
        <taxon>Lophotrochozoa</taxon>
        <taxon>Platyhelminthes</taxon>
        <taxon>Trematoda</taxon>
        <taxon>Digenea</taxon>
        <taxon>Plagiorchiida</taxon>
        <taxon>Troglotremata</taxon>
        <taxon>Troglotrematidae</taxon>
        <taxon>Paragonimus</taxon>
    </lineage>
</organism>
<gene>
    <name evidence="1" type="ORF">DEA37_0011020</name>
</gene>
<proteinExistence type="predicted"/>
<accession>A0A5J4NZI0</accession>
<comment type="caution">
    <text evidence="1">The sequence shown here is derived from an EMBL/GenBank/DDBJ whole genome shotgun (WGS) entry which is preliminary data.</text>
</comment>
<name>A0A5J4NZI0_9TREM</name>
<keyword evidence="2" id="KW-1185">Reference proteome</keyword>
<reference evidence="1 2" key="1">
    <citation type="journal article" date="2019" name="Gigascience">
        <title>Whole-genome sequence of the oriental lung fluke Paragonimus westermani.</title>
        <authorList>
            <person name="Oey H."/>
            <person name="Zakrzewski M."/>
            <person name="Narain K."/>
            <person name="Devi K.R."/>
            <person name="Agatsuma T."/>
            <person name="Nawaratna S."/>
            <person name="Gobert G.N."/>
            <person name="Jones M.K."/>
            <person name="Ragan M.A."/>
            <person name="McManus D.P."/>
            <person name="Krause L."/>
        </authorList>
    </citation>
    <scope>NUCLEOTIDE SEQUENCE [LARGE SCALE GENOMIC DNA]</scope>
    <source>
        <strain evidence="1 2">IND2009</strain>
    </source>
</reference>
<evidence type="ECO:0000313" key="2">
    <source>
        <dbReference type="Proteomes" id="UP000324629"/>
    </source>
</evidence>
<evidence type="ECO:0008006" key="3">
    <source>
        <dbReference type="Google" id="ProtNLM"/>
    </source>
</evidence>
<dbReference type="AlphaFoldDB" id="A0A5J4NZI0"/>
<sequence length="120" mass="13707">MRIKDLPIYSEFPERDVEYRLELKTPNVVEAKLIDYIKPVRSSFQKWFSCVEKTTENSLSRASFTSKCISDFVMIVCLALYEHVRDEPTILARSGFITVCGLGGLILGYKGNVKSWAFNS</sequence>
<dbReference type="Proteomes" id="UP000324629">
    <property type="component" value="Unassembled WGS sequence"/>
</dbReference>
<evidence type="ECO:0000313" key="1">
    <source>
        <dbReference type="EMBL" id="KAA3680953.1"/>
    </source>
</evidence>